<dbReference type="OrthoDB" id="5875182at2759"/>
<protein>
    <submittedName>
        <fullName evidence="4">EB domain-containing protein</fullName>
    </submittedName>
</protein>
<dbReference type="Proteomes" id="UP000268014">
    <property type="component" value="Unassembled WGS sequence"/>
</dbReference>
<evidence type="ECO:0000313" key="4">
    <source>
        <dbReference type="WBParaSite" id="HPLM_0002049201-mRNA-1"/>
    </source>
</evidence>
<proteinExistence type="predicted"/>
<feature type="chain" id="PRO_5043124373" evidence="1">
    <location>
        <begin position="21"/>
        <end position="116"/>
    </location>
</feature>
<reference evidence="2 3" key="2">
    <citation type="submission" date="2018-11" db="EMBL/GenBank/DDBJ databases">
        <authorList>
            <consortium name="Pathogen Informatics"/>
        </authorList>
    </citation>
    <scope>NUCLEOTIDE SEQUENCE [LARGE SCALE GENOMIC DNA]</scope>
    <source>
        <strain evidence="2 3">MHpl1</strain>
    </source>
</reference>
<organism evidence="4">
    <name type="scientific">Haemonchus placei</name>
    <name type="common">Barber's pole worm</name>
    <dbReference type="NCBI Taxonomy" id="6290"/>
    <lineage>
        <taxon>Eukaryota</taxon>
        <taxon>Metazoa</taxon>
        <taxon>Ecdysozoa</taxon>
        <taxon>Nematoda</taxon>
        <taxon>Chromadorea</taxon>
        <taxon>Rhabditida</taxon>
        <taxon>Rhabditina</taxon>
        <taxon>Rhabditomorpha</taxon>
        <taxon>Strongyloidea</taxon>
        <taxon>Trichostrongylidae</taxon>
        <taxon>Haemonchus</taxon>
    </lineage>
</organism>
<accession>A0A0N4X800</accession>
<gene>
    <name evidence="2" type="ORF">HPLM_LOCUS20484</name>
</gene>
<feature type="signal peptide" evidence="1">
    <location>
        <begin position="1"/>
        <end position="20"/>
    </location>
</feature>
<keyword evidence="3" id="KW-1185">Reference proteome</keyword>
<evidence type="ECO:0000313" key="3">
    <source>
        <dbReference type="Proteomes" id="UP000268014"/>
    </source>
</evidence>
<name>A0A0N4X800_HAEPC</name>
<reference evidence="4" key="1">
    <citation type="submission" date="2017-02" db="UniProtKB">
        <authorList>
            <consortium name="WormBaseParasite"/>
        </authorList>
    </citation>
    <scope>IDENTIFICATION</scope>
</reference>
<dbReference type="WBParaSite" id="HPLM_0002049201-mRNA-1">
    <property type="protein sequence ID" value="HPLM_0002049201-mRNA-1"/>
    <property type="gene ID" value="HPLM_0002049201"/>
</dbReference>
<dbReference type="EMBL" id="UZAF01022268">
    <property type="protein sequence ID" value="VDO84191.1"/>
    <property type="molecule type" value="Genomic_DNA"/>
</dbReference>
<dbReference type="AlphaFoldDB" id="A0A0N4X800"/>
<sequence length="116" mass="12774">MDLRELFVYFVVLCSSVADAIRCKCTKESETVTCIDGICEMDPGCKFSETSAVRFSLFAFPVVPSTCNVRDTCVRQRNSCGLSDFLHSQLCECVGLVLFSGDSISYNSQLTSCSSY</sequence>
<keyword evidence="1" id="KW-0732">Signal</keyword>
<evidence type="ECO:0000256" key="1">
    <source>
        <dbReference type="SAM" id="SignalP"/>
    </source>
</evidence>
<evidence type="ECO:0000313" key="2">
    <source>
        <dbReference type="EMBL" id="VDO84191.1"/>
    </source>
</evidence>